<evidence type="ECO:0000313" key="2">
    <source>
        <dbReference type="EMBL" id="SEO46008.1"/>
    </source>
</evidence>
<feature type="transmembrane region" description="Helical" evidence="1">
    <location>
        <begin position="170"/>
        <end position="192"/>
    </location>
</feature>
<feature type="transmembrane region" description="Helical" evidence="1">
    <location>
        <begin position="15"/>
        <end position="34"/>
    </location>
</feature>
<dbReference type="STRING" id="569882.SAMN04490248_105162"/>
<dbReference type="AlphaFoldDB" id="A0A1H8PW81"/>
<sequence length="227" mass="25308">MFSGLCVTMKLSDQAYLTLAIWGVTAIAFFVAVYEAQWNLAFVALATLALGVIPTLLAEYVRIVVPRAFQAAIALFVFATLLLGEVYGFYDRFWWWDILMHGGSAIGFGLIGFLVVFTMFQGDRYTAPHWALAFFGFCFAVAIGSIWEIFEFAMDQIFGFNMQRSGLMDTMLDMIVNVCGATLGALAGFFYLKGRDKSGLSAAIADFVARNPRLFGRAKRPRRTDRK</sequence>
<feature type="transmembrane region" description="Helical" evidence="1">
    <location>
        <begin position="130"/>
        <end position="150"/>
    </location>
</feature>
<evidence type="ECO:0000256" key="1">
    <source>
        <dbReference type="SAM" id="Phobius"/>
    </source>
</evidence>
<protein>
    <recommendedName>
        <fullName evidence="4">Membrane protein YjdF</fullName>
    </recommendedName>
</protein>
<gene>
    <name evidence="2" type="ORF">SAMN04490248_105162</name>
</gene>
<evidence type="ECO:0000313" key="3">
    <source>
        <dbReference type="Proteomes" id="UP000198893"/>
    </source>
</evidence>
<keyword evidence="1" id="KW-0472">Membrane</keyword>
<accession>A0A1H8PW81</accession>
<dbReference type="Pfam" id="PF09997">
    <property type="entry name" value="DUF2238"/>
    <property type="match status" value="1"/>
</dbReference>
<feature type="transmembrane region" description="Helical" evidence="1">
    <location>
        <begin position="93"/>
        <end position="118"/>
    </location>
</feature>
<dbReference type="InterPro" id="IPR014509">
    <property type="entry name" value="YjdF-like"/>
</dbReference>
<dbReference type="EMBL" id="FODS01000005">
    <property type="protein sequence ID" value="SEO46008.1"/>
    <property type="molecule type" value="Genomic_DNA"/>
</dbReference>
<keyword evidence="3" id="KW-1185">Reference proteome</keyword>
<evidence type="ECO:0008006" key="4">
    <source>
        <dbReference type="Google" id="ProtNLM"/>
    </source>
</evidence>
<reference evidence="2 3" key="1">
    <citation type="submission" date="2016-10" db="EMBL/GenBank/DDBJ databases">
        <authorList>
            <person name="de Groot N.N."/>
        </authorList>
    </citation>
    <scope>NUCLEOTIDE SEQUENCE [LARGE SCALE GENOMIC DNA]</scope>
    <source>
        <strain evidence="2 3">DSM 27842</strain>
    </source>
</reference>
<proteinExistence type="predicted"/>
<dbReference type="Proteomes" id="UP000198893">
    <property type="component" value="Unassembled WGS sequence"/>
</dbReference>
<organism evidence="2 3">
    <name type="scientific">Salinihabitans flavidus</name>
    <dbReference type="NCBI Taxonomy" id="569882"/>
    <lineage>
        <taxon>Bacteria</taxon>
        <taxon>Pseudomonadati</taxon>
        <taxon>Pseudomonadota</taxon>
        <taxon>Alphaproteobacteria</taxon>
        <taxon>Rhodobacterales</taxon>
        <taxon>Roseobacteraceae</taxon>
        <taxon>Salinihabitans</taxon>
    </lineage>
</organism>
<feature type="transmembrane region" description="Helical" evidence="1">
    <location>
        <begin position="68"/>
        <end position="87"/>
    </location>
</feature>
<name>A0A1H8PW81_9RHOB</name>
<feature type="transmembrane region" description="Helical" evidence="1">
    <location>
        <begin position="40"/>
        <end position="61"/>
    </location>
</feature>
<keyword evidence="1" id="KW-0812">Transmembrane</keyword>
<keyword evidence="1" id="KW-1133">Transmembrane helix</keyword>